<organism evidence="1 2">
    <name type="scientific">Marvinbryantia formatexigens DSM 14469</name>
    <dbReference type="NCBI Taxonomy" id="478749"/>
    <lineage>
        <taxon>Bacteria</taxon>
        <taxon>Bacillati</taxon>
        <taxon>Bacillota</taxon>
        <taxon>Clostridia</taxon>
        <taxon>Lachnospirales</taxon>
        <taxon>Lachnospiraceae</taxon>
        <taxon>Marvinbryantia</taxon>
    </lineage>
</organism>
<dbReference type="EMBL" id="ACCL02000001">
    <property type="protein sequence ID" value="EET62783.1"/>
    <property type="molecule type" value="Genomic_DNA"/>
</dbReference>
<evidence type="ECO:0000313" key="1">
    <source>
        <dbReference type="EMBL" id="EET62783.1"/>
    </source>
</evidence>
<accession>C6L944</accession>
<dbReference type="AlphaFoldDB" id="C6L944"/>
<proteinExistence type="predicted"/>
<evidence type="ECO:0000313" key="2">
    <source>
        <dbReference type="Proteomes" id="UP000005561"/>
    </source>
</evidence>
<comment type="caution">
    <text evidence="1">The sequence shown here is derived from an EMBL/GenBank/DDBJ whole genome shotgun (WGS) entry which is preliminary data.</text>
</comment>
<dbReference type="Proteomes" id="UP000005561">
    <property type="component" value="Unassembled WGS sequence"/>
</dbReference>
<protein>
    <submittedName>
        <fullName evidence="1">Uncharacterized protein</fullName>
    </submittedName>
</protein>
<gene>
    <name evidence="1" type="ORF">BRYFOR_05134</name>
</gene>
<name>C6L944_9FIRM</name>
<reference evidence="1" key="1">
    <citation type="submission" date="2009-07" db="EMBL/GenBank/DDBJ databases">
        <authorList>
            <person name="Weinstock G."/>
            <person name="Sodergren E."/>
            <person name="Clifton S."/>
            <person name="Fulton L."/>
            <person name="Fulton B."/>
            <person name="Courtney L."/>
            <person name="Fronick C."/>
            <person name="Harrison M."/>
            <person name="Strong C."/>
            <person name="Farmer C."/>
            <person name="Delahaunty K."/>
            <person name="Markovic C."/>
            <person name="Hall O."/>
            <person name="Minx P."/>
            <person name="Tomlinson C."/>
            <person name="Mitreva M."/>
            <person name="Nelson J."/>
            <person name="Hou S."/>
            <person name="Wollam A."/>
            <person name="Pepin K.H."/>
            <person name="Johnson M."/>
            <person name="Bhonagiri V."/>
            <person name="Nash W.E."/>
            <person name="Warren W."/>
            <person name="Chinwalla A."/>
            <person name="Mardis E.R."/>
            <person name="Wilson R.K."/>
        </authorList>
    </citation>
    <scope>NUCLEOTIDE SEQUENCE [LARGE SCALE GENOMIC DNA]</scope>
    <source>
        <strain evidence="1">DSM 14469</strain>
    </source>
</reference>
<sequence length="42" mass="4976">MFLETFDKKLLQKQSFSNTISMKKVVIKMFVGGVYDGNFEYY</sequence>
<keyword evidence="2" id="KW-1185">Reference proteome</keyword>